<feature type="domain" description="Helix-turn-helix" evidence="2">
    <location>
        <begin position="30"/>
        <end position="71"/>
    </location>
</feature>
<keyword evidence="4" id="KW-1185">Reference proteome</keyword>
<protein>
    <submittedName>
        <fullName evidence="3">Helix-turn-helix domain-containing protein</fullName>
    </submittedName>
</protein>
<feature type="compositionally biased region" description="Polar residues" evidence="1">
    <location>
        <begin position="79"/>
        <end position="91"/>
    </location>
</feature>
<evidence type="ECO:0000313" key="3">
    <source>
        <dbReference type="EMBL" id="UWZ40143.1"/>
    </source>
</evidence>
<reference evidence="3" key="1">
    <citation type="submission" date="2021-04" db="EMBL/GenBank/DDBJ databases">
        <title>Biosynthetic gene clusters of Dactylosporangioum roseum.</title>
        <authorList>
            <person name="Hartkoorn R.C."/>
            <person name="Beaudoing E."/>
            <person name="Hot D."/>
            <person name="Moureu S."/>
        </authorList>
    </citation>
    <scope>NUCLEOTIDE SEQUENCE</scope>
    <source>
        <strain evidence="3">NRRL B-16295</strain>
    </source>
</reference>
<gene>
    <name evidence="3" type="ORF">Drose_01590</name>
</gene>
<dbReference type="EMBL" id="CP073721">
    <property type="protein sequence ID" value="UWZ40143.1"/>
    <property type="molecule type" value="Genomic_DNA"/>
</dbReference>
<name>A0ABY5ZHD7_9ACTN</name>
<feature type="region of interest" description="Disordered" evidence="1">
    <location>
        <begin position="77"/>
        <end position="105"/>
    </location>
</feature>
<evidence type="ECO:0000256" key="1">
    <source>
        <dbReference type="SAM" id="MobiDB-lite"/>
    </source>
</evidence>
<sequence>MRGTTVSTTEARIWTVDDIRALGAVTDLPTAAAVLGIGRSTAYALAAAGDFPVPVLRVGRRYRVAVVHLLAIVDPTGTGDLTTPRSGASIDTTRDPHRTPVRRHG</sequence>
<proteinExistence type="predicted"/>
<dbReference type="InterPro" id="IPR041657">
    <property type="entry name" value="HTH_17"/>
</dbReference>
<dbReference type="Proteomes" id="UP001058271">
    <property type="component" value="Chromosome"/>
</dbReference>
<dbReference type="Pfam" id="PF12728">
    <property type="entry name" value="HTH_17"/>
    <property type="match status" value="1"/>
</dbReference>
<evidence type="ECO:0000259" key="2">
    <source>
        <dbReference type="Pfam" id="PF12728"/>
    </source>
</evidence>
<accession>A0ABY5ZHD7</accession>
<evidence type="ECO:0000313" key="4">
    <source>
        <dbReference type="Proteomes" id="UP001058271"/>
    </source>
</evidence>
<organism evidence="3 4">
    <name type="scientific">Dactylosporangium roseum</name>
    <dbReference type="NCBI Taxonomy" id="47989"/>
    <lineage>
        <taxon>Bacteria</taxon>
        <taxon>Bacillati</taxon>
        <taxon>Actinomycetota</taxon>
        <taxon>Actinomycetes</taxon>
        <taxon>Micromonosporales</taxon>
        <taxon>Micromonosporaceae</taxon>
        <taxon>Dactylosporangium</taxon>
    </lineage>
</organism>